<evidence type="ECO:0000313" key="3">
    <source>
        <dbReference type="EMBL" id="KAK2075308.1"/>
    </source>
</evidence>
<feature type="compositionally biased region" description="Basic and acidic residues" evidence="1">
    <location>
        <begin position="12"/>
        <end position="87"/>
    </location>
</feature>
<sequence length="525" mass="62272">MAYRNGGGGGRVEFDDRDSIYIERPSRRPALREEDIDLYGHREERRSQSRAPPVRERERERERERDVETDIDIHVRERDRERDRESRVPNFMREAARRAEPGPLVLRQREVETIERPRRRSPSPPHRPPPRREDDVHVRLVERERVRSPSRVIRGPIIEREVITHYRDIDHGMLPAPRPPSPPPPPRRPRERDTEIDIYTSRNATEVDIHKSSSHSRTRERSRSRERPAPQRLYDDEHVARGDRHRLEVDIEQHSARRPRAHSAAPPVNDYDDEADYILGRINERGRMGEAWGGATKDWTMVDVPPGTERVRMDGVGGASAEVSWQRYNGSRRTKFLPEREAGGSTSSEREERPARPRDSRLSVQIYDTDGRGDRERDIEVEKITDRRISAREPEPPAPAPALRRSDLWTEVTKDLILREAIEETGYEYEETEKHFYVMEYLKYEDVLRLVRLSDAILRSRKDRVREVQWEREVRDGFDRDRRDRRRRGHHRHAHSVDRFEDEHVYERETEVVYDRAAPVRGHVR</sequence>
<feature type="region of interest" description="Disordered" evidence="1">
    <location>
        <begin position="168"/>
        <end position="244"/>
    </location>
</feature>
<feature type="compositionally biased region" description="Basic and acidic residues" evidence="1">
    <location>
        <begin position="336"/>
        <end position="361"/>
    </location>
</feature>
<dbReference type="Pfam" id="PF26118">
    <property type="entry name" value="DUF8035"/>
    <property type="match status" value="1"/>
</dbReference>
<dbReference type="InterPro" id="IPR058348">
    <property type="entry name" value="DUF8035"/>
</dbReference>
<name>A0AAD9ICN2_9PEZI</name>
<accession>A0AAD9ICN2</accession>
<comment type="caution">
    <text evidence="3">The sequence shown here is derived from an EMBL/GenBank/DDBJ whole genome shotgun (WGS) entry which is preliminary data.</text>
</comment>
<evidence type="ECO:0000256" key="1">
    <source>
        <dbReference type="SAM" id="MobiDB-lite"/>
    </source>
</evidence>
<feature type="region of interest" description="Disordered" evidence="1">
    <location>
        <begin position="332"/>
        <end position="368"/>
    </location>
</feature>
<feature type="compositionally biased region" description="Gly residues" evidence="1">
    <location>
        <begin position="1"/>
        <end position="11"/>
    </location>
</feature>
<feature type="compositionally biased region" description="Basic and acidic residues" evidence="1">
    <location>
        <begin position="130"/>
        <end position="147"/>
    </location>
</feature>
<feature type="compositionally biased region" description="Pro residues" evidence="1">
    <location>
        <begin position="176"/>
        <end position="186"/>
    </location>
</feature>
<proteinExistence type="predicted"/>
<reference evidence="3" key="1">
    <citation type="journal article" date="2023" name="Mol. Plant Microbe Interact.">
        <title>Elucidating the Obligate Nature and Biological Capacity of an Invasive Fungal Corn Pathogen.</title>
        <authorList>
            <person name="MacCready J.S."/>
            <person name="Roggenkamp E.M."/>
            <person name="Gdanetz K."/>
            <person name="Chilvers M.I."/>
        </authorList>
    </citation>
    <scope>NUCLEOTIDE SEQUENCE</scope>
    <source>
        <strain evidence="3">PM02</strain>
    </source>
</reference>
<dbReference type="AlphaFoldDB" id="A0AAD9ICN2"/>
<feature type="domain" description="DUF8035" evidence="2">
    <location>
        <begin position="407"/>
        <end position="457"/>
    </location>
</feature>
<dbReference type="Proteomes" id="UP001217918">
    <property type="component" value="Unassembled WGS sequence"/>
</dbReference>
<dbReference type="EMBL" id="JAQQPM010000009">
    <property type="protein sequence ID" value="KAK2075308.1"/>
    <property type="molecule type" value="Genomic_DNA"/>
</dbReference>
<evidence type="ECO:0000313" key="4">
    <source>
        <dbReference type="Proteomes" id="UP001217918"/>
    </source>
</evidence>
<keyword evidence="4" id="KW-1185">Reference proteome</keyword>
<feature type="region of interest" description="Disordered" evidence="1">
    <location>
        <begin position="250"/>
        <end position="269"/>
    </location>
</feature>
<feature type="region of interest" description="Disordered" evidence="1">
    <location>
        <begin position="1"/>
        <end position="151"/>
    </location>
</feature>
<protein>
    <recommendedName>
        <fullName evidence="2">DUF8035 domain-containing protein</fullName>
    </recommendedName>
</protein>
<organism evidence="3 4">
    <name type="scientific">Phyllachora maydis</name>
    <dbReference type="NCBI Taxonomy" id="1825666"/>
    <lineage>
        <taxon>Eukaryota</taxon>
        <taxon>Fungi</taxon>
        <taxon>Dikarya</taxon>
        <taxon>Ascomycota</taxon>
        <taxon>Pezizomycotina</taxon>
        <taxon>Sordariomycetes</taxon>
        <taxon>Sordariomycetidae</taxon>
        <taxon>Phyllachorales</taxon>
        <taxon>Phyllachoraceae</taxon>
        <taxon>Phyllachora</taxon>
    </lineage>
</organism>
<evidence type="ECO:0000259" key="2">
    <source>
        <dbReference type="Pfam" id="PF26118"/>
    </source>
</evidence>
<gene>
    <name evidence="3" type="ORF">P8C59_009443</name>
</gene>
<feature type="compositionally biased region" description="Basic and acidic residues" evidence="1">
    <location>
        <begin position="205"/>
        <end position="244"/>
    </location>
</feature>
<feature type="compositionally biased region" description="Basic and acidic residues" evidence="1">
    <location>
        <begin position="107"/>
        <end position="116"/>
    </location>
</feature>